<evidence type="ECO:0000256" key="3">
    <source>
        <dbReference type="SAM" id="MobiDB-lite"/>
    </source>
</evidence>
<evidence type="ECO:0000313" key="6">
    <source>
        <dbReference type="EMBL" id="SFP07818.1"/>
    </source>
</evidence>
<feature type="compositionally biased region" description="Basic residues" evidence="3">
    <location>
        <begin position="130"/>
        <end position="146"/>
    </location>
</feature>
<dbReference type="EMBL" id="FOXF01000004">
    <property type="protein sequence ID" value="SFP07818.1"/>
    <property type="molecule type" value="Genomic_DNA"/>
</dbReference>
<keyword evidence="4" id="KW-0732">Signal</keyword>
<dbReference type="InterPro" id="IPR002048">
    <property type="entry name" value="EF_hand_dom"/>
</dbReference>
<dbReference type="CDD" id="cd00051">
    <property type="entry name" value="EFh"/>
    <property type="match status" value="1"/>
</dbReference>
<dbReference type="InterPro" id="IPR018247">
    <property type="entry name" value="EF_Hand_1_Ca_BS"/>
</dbReference>
<dbReference type="AlphaFoldDB" id="A0A662ZGH6"/>
<dbReference type="InterPro" id="IPR011992">
    <property type="entry name" value="EF-hand-dom_pair"/>
</dbReference>
<dbReference type="PANTHER" id="PTHR10827">
    <property type="entry name" value="RETICULOCALBIN"/>
    <property type="match status" value="1"/>
</dbReference>
<proteinExistence type="predicted"/>
<feature type="domain" description="EF-hand" evidence="5">
    <location>
        <begin position="64"/>
        <end position="99"/>
    </location>
</feature>
<feature type="compositionally biased region" description="Basic and acidic residues" evidence="3">
    <location>
        <begin position="97"/>
        <end position="126"/>
    </location>
</feature>
<dbReference type="PANTHER" id="PTHR10827:SF98">
    <property type="entry name" value="45 KDA CALCIUM-BINDING PROTEIN"/>
    <property type="match status" value="1"/>
</dbReference>
<dbReference type="Pfam" id="PF13202">
    <property type="entry name" value="EF-hand_5"/>
    <property type="match status" value="2"/>
</dbReference>
<dbReference type="GO" id="GO:0005509">
    <property type="term" value="F:calcium ion binding"/>
    <property type="evidence" value="ECO:0007669"/>
    <property type="project" value="InterPro"/>
</dbReference>
<organism evidence="6 7">
    <name type="scientific">Ruminobacter amylophilus</name>
    <dbReference type="NCBI Taxonomy" id="867"/>
    <lineage>
        <taxon>Bacteria</taxon>
        <taxon>Pseudomonadati</taxon>
        <taxon>Pseudomonadota</taxon>
        <taxon>Gammaproteobacteria</taxon>
        <taxon>Aeromonadales</taxon>
        <taxon>Succinivibrionaceae</taxon>
        <taxon>Ruminobacter</taxon>
    </lineage>
</organism>
<reference evidence="6 7" key="1">
    <citation type="submission" date="2016-10" db="EMBL/GenBank/DDBJ databases">
        <authorList>
            <person name="Varghese N."/>
            <person name="Submissions S."/>
        </authorList>
    </citation>
    <scope>NUCLEOTIDE SEQUENCE [LARGE SCALE GENOMIC DNA]</scope>
    <source>
        <strain evidence="6 7">DSM 1361</strain>
    </source>
</reference>
<dbReference type="Proteomes" id="UP000243745">
    <property type="component" value="Unassembled WGS sequence"/>
</dbReference>
<dbReference type="RefSeq" id="WP_177178469.1">
    <property type="nucleotide sequence ID" value="NZ_FOXF01000004.1"/>
</dbReference>
<dbReference type="SMART" id="SM00054">
    <property type="entry name" value="EFh"/>
    <property type="match status" value="3"/>
</dbReference>
<dbReference type="SUPFAM" id="SSF47473">
    <property type="entry name" value="EF-hand"/>
    <property type="match status" value="1"/>
</dbReference>
<evidence type="ECO:0000313" key="7">
    <source>
        <dbReference type="Proteomes" id="UP000243745"/>
    </source>
</evidence>
<name>A0A662ZGH6_9GAMM</name>
<dbReference type="Gene3D" id="1.10.238.10">
    <property type="entry name" value="EF-hand"/>
    <property type="match status" value="2"/>
</dbReference>
<evidence type="ECO:0000256" key="1">
    <source>
        <dbReference type="ARBA" id="ARBA00022723"/>
    </source>
</evidence>
<feature type="signal peptide" evidence="4">
    <location>
        <begin position="1"/>
        <end position="22"/>
    </location>
</feature>
<gene>
    <name evidence="6" type="ORF">SAMN02910344_00387</name>
</gene>
<evidence type="ECO:0000256" key="2">
    <source>
        <dbReference type="ARBA" id="ARBA00022737"/>
    </source>
</evidence>
<keyword evidence="2" id="KW-0677">Repeat</keyword>
<evidence type="ECO:0000259" key="5">
    <source>
        <dbReference type="PROSITE" id="PS50222"/>
    </source>
</evidence>
<keyword evidence="1" id="KW-0479">Metal-binding</keyword>
<accession>A0A662ZGH6</accession>
<keyword evidence="7" id="KW-1185">Reference proteome</keyword>
<feature type="compositionally biased region" description="Acidic residues" evidence="3">
    <location>
        <begin position="242"/>
        <end position="255"/>
    </location>
</feature>
<protein>
    <submittedName>
        <fullName evidence="6">EF-hand domain pair</fullName>
    </submittedName>
</protein>
<feature type="chain" id="PRO_5024852760" evidence="4">
    <location>
        <begin position="23"/>
        <end position="255"/>
    </location>
</feature>
<evidence type="ECO:0000256" key="4">
    <source>
        <dbReference type="SAM" id="SignalP"/>
    </source>
</evidence>
<feature type="region of interest" description="Disordered" evidence="3">
    <location>
        <begin position="95"/>
        <end position="157"/>
    </location>
</feature>
<dbReference type="PROSITE" id="PS00018">
    <property type="entry name" value="EF_HAND_1"/>
    <property type="match status" value="2"/>
</dbReference>
<feature type="region of interest" description="Disordered" evidence="3">
    <location>
        <begin position="231"/>
        <end position="255"/>
    </location>
</feature>
<sequence length="255" mass="27685">MNKSLITAVALATVFTCGYASAHENHGAHHHGFSPLAEFDADRDGALNSSELKAFSQNLSEKADRHQKSLVTFEKADADGNGFVTLDELAVVIPKPEQPKADAGNRAKADDGTRADGKAGKADRRQKVNSAHHRGHHKSHGKHGFHHGPGSFDQHQPNPVIFVLHHFDTNGDYKLDKSEYAKFIEAESGRVAMEKQLAKAVLGADLNKDGLVIPPEFDAVSHHIFLQNAPVYQPKAAPQPESADDADDGQEEDIE</sequence>
<dbReference type="PROSITE" id="PS50222">
    <property type="entry name" value="EF_HAND_2"/>
    <property type="match status" value="1"/>
</dbReference>